<sequence length="365" mass="39694">MPIYFSYAQTIRGTQTTLNGGSANYGLFANVGDTWSWTGSMTRTNVREERTDATQFNGDPDADNEGFAAQHDIGGNSQQTMNIAGVDRAVIYDYSFSVTDGTNTYEIAVIDADLDGDSRADSAGEDGYYLIFIGTPPPPDTVLTVANAQVHNSDTRAHSEMGAQAVCFMAGTLIATDRGPRRIETLQPGDRLRTLDHGWQPLRWLGQMEVLGVGRLAPVRIARGALGNDRTLWVSPQHRMLVSDWRAELLFGASEVLVPAIALVDGQQITRVSRRGVSYCHLLFDRHQIIHAEGCLSESLYPGEIARGALGLAGQLALRQALPGRDLSPEAYGPLARPTLRVREGALLRLRGYAAHGRDRRGCAA</sequence>
<evidence type="ECO:0000313" key="2">
    <source>
        <dbReference type="EMBL" id="EAP75361.1"/>
    </source>
</evidence>
<dbReference type="Proteomes" id="UP000005954">
    <property type="component" value="Unassembled WGS sequence"/>
</dbReference>
<comment type="caution">
    <text evidence="2">The sequence shown here is derived from an EMBL/GenBank/DDBJ whole genome shotgun (WGS) entry which is preliminary data.</text>
</comment>
<dbReference type="HOGENOM" id="CLU_052810_4_1_5"/>
<dbReference type="Gene3D" id="2.170.16.10">
    <property type="entry name" value="Hedgehog/Intein (Hint) domain"/>
    <property type="match status" value="1"/>
</dbReference>
<accession>A3SQF2</accession>
<reference evidence="2 3" key="1">
    <citation type="submission" date="2005-12" db="EMBL/GenBank/DDBJ databases">
        <authorList>
            <person name="Moran M.A."/>
            <person name="Ferriera S."/>
            <person name="Johnson J."/>
            <person name="Kravitz S."/>
            <person name="Halpern A."/>
            <person name="Remington K."/>
            <person name="Beeson K."/>
            <person name="Tran B."/>
            <person name="Rogers Y.-H."/>
            <person name="Friedman R."/>
            <person name="Venter J.C."/>
        </authorList>
    </citation>
    <scope>NUCLEOTIDE SEQUENCE [LARGE SCALE GENOMIC DNA]</scope>
    <source>
        <strain evidence="3">ATCC BAA-591 / DSM 15170 / ISM</strain>
    </source>
</reference>
<dbReference type="SUPFAM" id="SSF51294">
    <property type="entry name" value="Hedgehog/intein (Hint) domain"/>
    <property type="match status" value="1"/>
</dbReference>
<dbReference type="EMBL" id="AALY01000003">
    <property type="protein sequence ID" value="EAP75361.1"/>
    <property type="molecule type" value="Genomic_DNA"/>
</dbReference>
<feature type="domain" description="Hedgehog/Intein (Hint)" evidence="1">
    <location>
        <begin position="166"/>
        <end position="303"/>
    </location>
</feature>
<dbReference type="eggNOG" id="COG2931">
    <property type="taxonomic scope" value="Bacteria"/>
</dbReference>
<evidence type="ECO:0000313" key="3">
    <source>
        <dbReference type="Proteomes" id="UP000005954"/>
    </source>
</evidence>
<protein>
    <recommendedName>
        <fullName evidence="1">Hedgehog/Intein (Hint) domain-containing protein</fullName>
    </recommendedName>
</protein>
<dbReference type="AlphaFoldDB" id="A3SQF2"/>
<dbReference type="InterPro" id="IPR028992">
    <property type="entry name" value="Hedgehog/Intein_dom"/>
</dbReference>
<dbReference type="Pfam" id="PF13403">
    <property type="entry name" value="Hint_2"/>
    <property type="match status" value="1"/>
</dbReference>
<name>A3SQF2_ROSNI</name>
<dbReference type="STRING" id="89187.ISM_09571"/>
<dbReference type="InterPro" id="IPR036844">
    <property type="entry name" value="Hint_dom_sf"/>
</dbReference>
<gene>
    <name evidence="2" type="ORF">ISM_09571</name>
</gene>
<proteinExistence type="predicted"/>
<keyword evidence="3" id="KW-1185">Reference proteome</keyword>
<organism evidence="2 3">
    <name type="scientific">Roseovarius nubinhibens (strain ATCC BAA-591 / DSM 15170 / ISM)</name>
    <dbReference type="NCBI Taxonomy" id="89187"/>
    <lineage>
        <taxon>Bacteria</taxon>
        <taxon>Pseudomonadati</taxon>
        <taxon>Pseudomonadota</taxon>
        <taxon>Alphaproteobacteria</taxon>
        <taxon>Rhodobacterales</taxon>
        <taxon>Roseobacteraceae</taxon>
        <taxon>Roseovarius</taxon>
    </lineage>
</organism>
<dbReference type="RefSeq" id="WP_009813924.1">
    <property type="nucleotide sequence ID" value="NZ_CH724156.1"/>
</dbReference>
<evidence type="ECO:0000259" key="1">
    <source>
        <dbReference type="Pfam" id="PF13403"/>
    </source>
</evidence>